<sequence>MTQPAGHQHLNPLPEENQMNQGDNAPGYVDSGIQTADINGGGGTATDAGGSPGAGGGGSHRHHRRRRRKQSQQQQQQERQTGDMSGGGGSEAIHDSNIQDNGGGAGGGGMERLQNQSQSIRDSQMDLGLQKRQHALSSPGPYSDTDPMLSGQSNIPGLHSYPHNANGSMEPPPMSRYIRYDSPQRAPSVLAVAAMAFASNMNNNPDHNSMTPYQQHHFNPDSLSRHIGGGNGPSGGNYHPTTGSGSGTGLLVGPPPRIRDYSEYGIPRGIGLPPTPTVGAGGGGGQPQSLPQHNVLMSSPPLPPSGGAAAAVPSGVGGSMYYDGGGGHYHREGQA</sequence>
<organism evidence="2 3">
    <name type="scientific">Trichobilharzia regenti</name>
    <name type="common">Nasal bird schistosome</name>
    <dbReference type="NCBI Taxonomy" id="157069"/>
    <lineage>
        <taxon>Eukaryota</taxon>
        <taxon>Metazoa</taxon>
        <taxon>Spiralia</taxon>
        <taxon>Lophotrochozoa</taxon>
        <taxon>Platyhelminthes</taxon>
        <taxon>Trematoda</taxon>
        <taxon>Digenea</taxon>
        <taxon>Strigeidida</taxon>
        <taxon>Schistosomatoidea</taxon>
        <taxon>Schistosomatidae</taxon>
        <taxon>Trichobilharzia</taxon>
    </lineage>
</organism>
<feature type="compositionally biased region" description="Basic residues" evidence="1">
    <location>
        <begin position="59"/>
        <end position="70"/>
    </location>
</feature>
<evidence type="ECO:0000256" key="1">
    <source>
        <dbReference type="SAM" id="MobiDB-lite"/>
    </source>
</evidence>
<accession>A0AA85J5J4</accession>
<feature type="region of interest" description="Disordered" evidence="1">
    <location>
        <begin position="229"/>
        <end position="250"/>
    </location>
</feature>
<proteinExistence type="predicted"/>
<feature type="region of interest" description="Disordered" evidence="1">
    <location>
        <begin position="1"/>
        <end position="112"/>
    </location>
</feature>
<feature type="region of interest" description="Disordered" evidence="1">
    <location>
        <begin position="133"/>
        <end position="159"/>
    </location>
</feature>
<reference evidence="3" key="2">
    <citation type="submission" date="2023-11" db="UniProtKB">
        <authorList>
            <consortium name="WormBaseParasite"/>
        </authorList>
    </citation>
    <scope>IDENTIFICATION</scope>
</reference>
<dbReference type="Proteomes" id="UP000050795">
    <property type="component" value="Unassembled WGS sequence"/>
</dbReference>
<keyword evidence="2" id="KW-1185">Reference proteome</keyword>
<dbReference type="WBParaSite" id="TREG1_130210.1">
    <property type="protein sequence ID" value="TREG1_130210.1"/>
    <property type="gene ID" value="TREG1_130210"/>
</dbReference>
<feature type="compositionally biased region" description="Gly residues" evidence="1">
    <location>
        <begin position="101"/>
        <end position="110"/>
    </location>
</feature>
<protein>
    <submittedName>
        <fullName evidence="3">Uncharacterized protein</fullName>
    </submittedName>
</protein>
<feature type="compositionally biased region" description="Gly residues" evidence="1">
    <location>
        <begin position="39"/>
        <end position="58"/>
    </location>
</feature>
<evidence type="ECO:0000313" key="3">
    <source>
        <dbReference type="WBParaSite" id="TREG1_130210.1"/>
    </source>
</evidence>
<reference evidence="2" key="1">
    <citation type="submission" date="2022-06" db="EMBL/GenBank/DDBJ databases">
        <authorList>
            <person name="Berger JAMES D."/>
            <person name="Berger JAMES D."/>
        </authorList>
    </citation>
    <scope>NUCLEOTIDE SEQUENCE [LARGE SCALE GENOMIC DNA]</scope>
</reference>
<dbReference type="AlphaFoldDB" id="A0AA85J5J4"/>
<name>A0AA85J5J4_TRIRE</name>
<evidence type="ECO:0000313" key="2">
    <source>
        <dbReference type="Proteomes" id="UP000050795"/>
    </source>
</evidence>